<dbReference type="PANTHER" id="PTHR14773">
    <property type="entry name" value="WD REPEAT-CONTAINING PROTEIN 76"/>
    <property type="match status" value="1"/>
</dbReference>
<comment type="caution">
    <text evidence="10">The sequence shown here is derived from an EMBL/GenBank/DDBJ whole genome shotgun (WGS) entry which is preliminary data.</text>
</comment>
<dbReference type="PROSITE" id="PS50082">
    <property type="entry name" value="WD_REPEATS_2"/>
    <property type="match status" value="1"/>
</dbReference>
<evidence type="ECO:0000256" key="3">
    <source>
        <dbReference type="ARBA" id="ARBA00022574"/>
    </source>
</evidence>
<keyword evidence="3 7" id="KW-0853">WD repeat</keyword>
<dbReference type="GO" id="GO:2000001">
    <property type="term" value="P:regulation of DNA damage checkpoint"/>
    <property type="evidence" value="ECO:0007669"/>
    <property type="project" value="TreeGrafter"/>
</dbReference>
<evidence type="ECO:0000256" key="7">
    <source>
        <dbReference type="PROSITE-ProRule" id="PRU00221"/>
    </source>
</evidence>
<dbReference type="PANTHER" id="PTHR14773:SF0">
    <property type="entry name" value="WD REPEAT-CONTAINING PROTEIN 76"/>
    <property type="match status" value="1"/>
</dbReference>
<dbReference type="SMART" id="SM00320">
    <property type="entry name" value="WD40"/>
    <property type="match status" value="3"/>
</dbReference>
<evidence type="ECO:0000313" key="11">
    <source>
        <dbReference type="Proteomes" id="UP001050691"/>
    </source>
</evidence>
<dbReference type="PROSITE" id="PS00678">
    <property type="entry name" value="WD_REPEATS_1"/>
    <property type="match status" value="1"/>
</dbReference>
<feature type="repeat" description="WD" evidence="7">
    <location>
        <begin position="383"/>
        <end position="414"/>
    </location>
</feature>
<dbReference type="GO" id="GO:0006974">
    <property type="term" value="P:DNA damage response"/>
    <property type="evidence" value="ECO:0007669"/>
    <property type="project" value="UniProtKB-KW"/>
</dbReference>
<dbReference type="EMBL" id="BPWL01000007">
    <property type="protein sequence ID" value="GJJ12106.1"/>
    <property type="molecule type" value="Genomic_DNA"/>
</dbReference>
<keyword evidence="4" id="KW-0677">Repeat</keyword>
<dbReference type="Proteomes" id="UP001050691">
    <property type="component" value="Unassembled WGS sequence"/>
</dbReference>
<feature type="region of interest" description="Disordered" evidence="9">
    <location>
        <begin position="29"/>
        <end position="84"/>
    </location>
</feature>
<evidence type="ECO:0000256" key="1">
    <source>
        <dbReference type="ARBA" id="ARBA00005434"/>
    </source>
</evidence>
<dbReference type="InterPro" id="IPR015943">
    <property type="entry name" value="WD40/YVTN_repeat-like_dom_sf"/>
</dbReference>
<sequence>MDFAKLREENIAKNQELLRQLQIQETVSGLSLDIGKSKPKQEAKPVKSSRPKKRKSPEPTVSRRQSSRLNKAPKADETVEEKREREIRLMKEEQERFEREEREREAKKPRHQDLDLKTMGDELTSKEIGSLNSIFSNVSCRSGGASKDIRKIEEKEIDDLREAYSNVRIVSRAKVTQDRVYSSLYHPEKASANPFISGISPNSFIDKHGQLGIWDALAEPEEILIYTSAYDCTIRSISFESGISKEVFLLDDTLISSFDISPNGHEIWVSDAKGGVTHTDLREAKTRARHYELLDTKAGCLSINPTRPEALLISSNNKSLTLWDVRKLSSLSVGTLLTPPPSSPNGPSRRTISPSMIEIDSDNIVEFLESEQGSGTLWAKWMHQKSVSSAYWDPSGNRIVSTSYDDTLRLWNVDWKKMMADQTVKEYKPFARIHHNCQTVRIILSPTPSFVENYFIGNSEYLILRGQAIATLSDRSKVTAVQAVTCSHPGRVARLASGNASGRCVLWAADSGDK</sequence>
<dbReference type="Pfam" id="PF00400">
    <property type="entry name" value="WD40"/>
    <property type="match status" value="1"/>
</dbReference>
<evidence type="ECO:0000256" key="8">
    <source>
        <dbReference type="RuleBase" id="RU365004"/>
    </source>
</evidence>
<protein>
    <recommendedName>
        <fullName evidence="2 8">DNA damage-binding protein CMR1</fullName>
    </recommendedName>
</protein>
<dbReference type="InterPro" id="IPR019775">
    <property type="entry name" value="WD40_repeat_CS"/>
</dbReference>
<dbReference type="InterPro" id="IPR036322">
    <property type="entry name" value="WD40_repeat_dom_sf"/>
</dbReference>
<keyword evidence="11" id="KW-1185">Reference proteome</keyword>
<evidence type="ECO:0000256" key="2">
    <source>
        <dbReference type="ARBA" id="ARBA00021132"/>
    </source>
</evidence>
<proteinExistence type="inferred from homology"/>
<dbReference type="SUPFAM" id="SSF50978">
    <property type="entry name" value="WD40 repeat-like"/>
    <property type="match status" value="1"/>
</dbReference>
<dbReference type="InterPro" id="IPR050853">
    <property type="entry name" value="WD_repeat_DNA-damage-binding"/>
</dbReference>
<evidence type="ECO:0000256" key="4">
    <source>
        <dbReference type="ARBA" id="ARBA00022737"/>
    </source>
</evidence>
<gene>
    <name evidence="10" type="ORF">Clacol_006347</name>
</gene>
<keyword evidence="5 8" id="KW-0227">DNA damage</keyword>
<evidence type="ECO:0000313" key="10">
    <source>
        <dbReference type="EMBL" id="GJJ12106.1"/>
    </source>
</evidence>
<dbReference type="AlphaFoldDB" id="A0AAV5ABU1"/>
<dbReference type="InterPro" id="IPR001680">
    <property type="entry name" value="WD40_rpt"/>
</dbReference>
<dbReference type="GO" id="GO:0003677">
    <property type="term" value="F:DNA binding"/>
    <property type="evidence" value="ECO:0007669"/>
    <property type="project" value="UniProtKB-UniRule"/>
</dbReference>
<evidence type="ECO:0000256" key="6">
    <source>
        <dbReference type="ARBA" id="ARBA00023125"/>
    </source>
</evidence>
<dbReference type="GO" id="GO:0005634">
    <property type="term" value="C:nucleus"/>
    <property type="evidence" value="ECO:0007669"/>
    <property type="project" value="TreeGrafter"/>
</dbReference>
<accession>A0AAV5ABU1</accession>
<comment type="similarity">
    <text evidence="1 8">Belongs to the WD repeat DDB2/WDR76 family.</text>
</comment>
<reference evidence="10" key="1">
    <citation type="submission" date="2021-10" db="EMBL/GenBank/DDBJ databases">
        <title>De novo Genome Assembly of Clathrus columnatus (Basidiomycota, Fungi) Using Illumina and Nanopore Sequence Data.</title>
        <authorList>
            <person name="Ogiso-Tanaka E."/>
            <person name="Itagaki H."/>
            <person name="Hosoya T."/>
            <person name="Hosaka K."/>
        </authorList>
    </citation>
    <scope>NUCLEOTIDE SEQUENCE</scope>
    <source>
        <strain evidence="10">MO-923</strain>
    </source>
</reference>
<comment type="function">
    <text evidence="8">DNA-binding protein that binds to both single- and double-stranded DNA. Binds preferentially to UV-damaged DNA. May be involved in DNA-metabolic processes.</text>
</comment>
<feature type="compositionally biased region" description="Basic and acidic residues" evidence="9">
    <location>
        <begin position="35"/>
        <end position="45"/>
    </location>
</feature>
<evidence type="ECO:0000256" key="9">
    <source>
        <dbReference type="SAM" id="MobiDB-lite"/>
    </source>
</evidence>
<name>A0AAV5ABU1_9AGAM</name>
<feature type="compositionally biased region" description="Basic and acidic residues" evidence="9">
    <location>
        <begin position="73"/>
        <end position="84"/>
    </location>
</feature>
<evidence type="ECO:0000256" key="5">
    <source>
        <dbReference type="ARBA" id="ARBA00022763"/>
    </source>
</evidence>
<dbReference type="Gene3D" id="2.130.10.10">
    <property type="entry name" value="YVTN repeat-like/Quinoprotein amine dehydrogenase"/>
    <property type="match status" value="2"/>
</dbReference>
<organism evidence="10 11">
    <name type="scientific">Clathrus columnatus</name>
    <dbReference type="NCBI Taxonomy" id="1419009"/>
    <lineage>
        <taxon>Eukaryota</taxon>
        <taxon>Fungi</taxon>
        <taxon>Dikarya</taxon>
        <taxon>Basidiomycota</taxon>
        <taxon>Agaricomycotina</taxon>
        <taxon>Agaricomycetes</taxon>
        <taxon>Phallomycetidae</taxon>
        <taxon>Phallales</taxon>
        <taxon>Clathraceae</taxon>
        <taxon>Clathrus</taxon>
    </lineage>
</organism>
<keyword evidence="6 8" id="KW-0238">DNA-binding</keyword>
<dbReference type="PROSITE" id="PS50294">
    <property type="entry name" value="WD_REPEATS_REGION"/>
    <property type="match status" value="1"/>
</dbReference>